<proteinExistence type="predicted"/>
<dbReference type="PANTHER" id="PTHR45913">
    <property type="entry name" value="EPM2A-INTERACTING PROTEIN 1"/>
    <property type="match status" value="1"/>
</dbReference>
<dbReference type="EMBL" id="BGPR01127254">
    <property type="protein sequence ID" value="GBN36781.1"/>
    <property type="molecule type" value="Genomic_DNA"/>
</dbReference>
<accession>A0A4Y2NBZ6</accession>
<dbReference type="AlphaFoldDB" id="A0A4Y2NBZ6"/>
<evidence type="ECO:0000313" key="2">
    <source>
        <dbReference type="Proteomes" id="UP000499080"/>
    </source>
</evidence>
<comment type="caution">
    <text evidence="1">The sequence shown here is derived from an EMBL/GenBank/DDBJ whole genome shotgun (WGS) entry which is preliminary data.</text>
</comment>
<sequence>MDKRLKTGTLKRSASRTGIRTIDLAAMGIPVDQQDDNYELQRPTDWPVQVNESTDVSDMPILLVIARYLNVSELEENLLLCYPLTKRCTGEDIFNTIQDYFCENEIDWAKCCGVCTDGGTFMSGCYKGLRSRIKTVAPHVTWSHCCIHSQSLAAKPLPDPLKEVLNQSVKVVNFIKANSTNTRLFKSLCGDTTSLLHTEVRWLSRGNVLTRLFELRHEVLMFFEDHPFSLRFHFVSPPNKAFNINNAQNHYYIFGKSLECIVPILVYKEVFSTHQSNRTTAAPVQYTSPEDFCLTYGVIRIRLRSLANMVLESE</sequence>
<protein>
    <submittedName>
        <fullName evidence="1">Zinc finger BED domain-containing protein 5</fullName>
    </submittedName>
</protein>
<name>A0A4Y2NBZ6_ARAVE</name>
<dbReference type="InterPro" id="IPR012337">
    <property type="entry name" value="RNaseH-like_sf"/>
</dbReference>
<evidence type="ECO:0000313" key="1">
    <source>
        <dbReference type="EMBL" id="GBN36781.1"/>
    </source>
</evidence>
<reference evidence="1 2" key="1">
    <citation type="journal article" date="2019" name="Sci. Rep.">
        <title>Orb-weaving spider Araneus ventricosus genome elucidates the spidroin gene catalogue.</title>
        <authorList>
            <person name="Kono N."/>
            <person name="Nakamura H."/>
            <person name="Ohtoshi R."/>
            <person name="Moran D.A.P."/>
            <person name="Shinohara A."/>
            <person name="Yoshida Y."/>
            <person name="Fujiwara M."/>
            <person name="Mori M."/>
            <person name="Tomita M."/>
            <person name="Arakawa K."/>
        </authorList>
    </citation>
    <scope>NUCLEOTIDE SEQUENCE [LARGE SCALE GENOMIC DNA]</scope>
</reference>
<dbReference type="OrthoDB" id="6435379at2759"/>
<dbReference type="Proteomes" id="UP000499080">
    <property type="component" value="Unassembled WGS sequence"/>
</dbReference>
<keyword evidence="2" id="KW-1185">Reference proteome</keyword>
<dbReference type="PANTHER" id="PTHR45913:SF19">
    <property type="entry name" value="LOW QUALITY PROTEIN: ZINC FINGER BED DOMAIN-CONTAINING PROTEIN 5-LIKE"/>
    <property type="match status" value="1"/>
</dbReference>
<dbReference type="SUPFAM" id="SSF53098">
    <property type="entry name" value="Ribonuclease H-like"/>
    <property type="match status" value="1"/>
</dbReference>
<gene>
    <name evidence="1" type="primary">ZBED5_86</name>
    <name evidence="1" type="ORF">AVEN_200014_1</name>
</gene>
<organism evidence="1 2">
    <name type="scientific">Araneus ventricosus</name>
    <name type="common">Orbweaver spider</name>
    <name type="synonym">Epeira ventricosa</name>
    <dbReference type="NCBI Taxonomy" id="182803"/>
    <lineage>
        <taxon>Eukaryota</taxon>
        <taxon>Metazoa</taxon>
        <taxon>Ecdysozoa</taxon>
        <taxon>Arthropoda</taxon>
        <taxon>Chelicerata</taxon>
        <taxon>Arachnida</taxon>
        <taxon>Araneae</taxon>
        <taxon>Araneomorphae</taxon>
        <taxon>Entelegynae</taxon>
        <taxon>Araneoidea</taxon>
        <taxon>Araneidae</taxon>
        <taxon>Araneus</taxon>
    </lineage>
</organism>